<organism evidence="1 2">
    <name type="scientific">Mycobacterium phage SirDuracell</name>
    <dbReference type="NCBI Taxonomy" id="1034116"/>
    <lineage>
        <taxon>Viruses</taxon>
        <taxon>Duplodnaviria</taxon>
        <taxon>Heunggongvirae</taxon>
        <taxon>Uroviricota</taxon>
        <taxon>Caudoviricetes</taxon>
        <taxon>Kostyavirus</taxon>
        <taxon>Kostyavirus sirduracell</taxon>
    </lineage>
</organism>
<keyword evidence="2" id="KW-1185">Reference proteome</keyword>
<protein>
    <submittedName>
        <fullName evidence="1">Uncharacterized protein</fullName>
    </submittedName>
</protein>
<dbReference type="EMBL" id="JF937106">
    <property type="protein sequence ID" value="AEK10113.1"/>
    <property type="molecule type" value="Genomic_DNA"/>
</dbReference>
<accession>G1D5R3</accession>
<name>G1D5R3_9CAUD</name>
<evidence type="ECO:0000313" key="2">
    <source>
        <dbReference type="Proteomes" id="UP000008417"/>
    </source>
</evidence>
<dbReference type="OrthoDB" id="39470at10239"/>
<evidence type="ECO:0000313" key="1">
    <source>
        <dbReference type="EMBL" id="AEK10113.1"/>
    </source>
</evidence>
<dbReference type="GeneID" id="40083995"/>
<sequence length="121" mass="14436">MTVIYNDIYELVRLREMHREIQRSGLTLEEVEKLIEEGAELTSWLSAEWQWKHKVETWLQAERQWKIRAELLATGWYVQAEKGWRAMRDLSPNLDGVPRFELLSPVVQDRYAEFARAVMES</sequence>
<dbReference type="RefSeq" id="YP_009607978.1">
    <property type="nucleotide sequence ID" value="NC_041987.1"/>
</dbReference>
<dbReference type="Proteomes" id="UP000008417">
    <property type="component" value="Segment"/>
</dbReference>
<gene>
    <name evidence="1" type="primary">48</name>
    <name evidence="1" type="ORF">PBI_SIRDURACELL_48</name>
</gene>
<reference evidence="1 2" key="1">
    <citation type="journal article" date="2011" name="PLoS ONE">
        <title>Cluster K Mycobacteriophages: Insights into the Evolutionary Origins of Mycobacteriophage TM4.</title>
        <authorList>
            <person name="Pope W.H."/>
            <person name="Ferreira C.M."/>
            <person name="Jacobs-Sera D."/>
            <person name="Benjamin R.C."/>
            <person name="Davis A.J."/>
            <person name="Dejong R.J."/>
            <person name="Elgin S.C."/>
            <person name="Guilfoile F.R."/>
            <person name="Forsyth M.H."/>
            <person name="Harris A.D."/>
            <person name="Harvey S.E."/>
            <person name="Hughes L.E."/>
            <person name="Hynes P.M."/>
            <person name="Jackson A.S."/>
            <person name="Jalal M.D."/>
            <person name="Macmurray E.A."/>
            <person name="Manley C.M."/>
            <person name="McDonough M.J."/>
            <person name="Mosier J.L."/>
            <person name="Osterbann L.J."/>
            <person name="Rabinowitz H.S."/>
            <person name="Rhyan C.N."/>
            <person name="Russell D.A."/>
            <person name="Saha M.S."/>
            <person name="Shaffer C.D."/>
            <person name="Simon S.E."/>
            <person name="Sims E.F."/>
            <person name="Tovar I.G."/>
            <person name="Weisser E.G."/>
            <person name="Wertz J.T."/>
            <person name="Weston-Hafer K.A."/>
            <person name="Williamson K.E."/>
            <person name="Zhang B."/>
            <person name="Cresawn S.G."/>
            <person name="Jain P."/>
            <person name="Piuri M."/>
            <person name="Jacobs W.R.Jr."/>
            <person name="Hendrix R.W."/>
            <person name="Hatfull G.F."/>
        </authorList>
    </citation>
    <scope>NUCLEOTIDE SEQUENCE [LARGE SCALE GENOMIC DNA]</scope>
    <source>
        <strain evidence="1">SirDuracell</strain>
    </source>
</reference>
<dbReference type="KEGG" id="vg:40083995"/>
<proteinExistence type="predicted"/>